<comment type="subcellular location">
    <subcellularLocation>
        <location evidence="8">Cytoplasm</location>
    </subcellularLocation>
</comment>
<name>A0A1X0YDI5_9BACT</name>
<keyword evidence="4 8" id="KW-0276">Fatty acid metabolism</keyword>
<dbReference type="InterPro" id="IPR037143">
    <property type="entry name" value="4-PPantetheinyl_Trfase_dom_sf"/>
</dbReference>
<accession>A0A1X0YDI5</accession>
<dbReference type="GO" id="GO:0005737">
    <property type="term" value="C:cytoplasm"/>
    <property type="evidence" value="ECO:0007669"/>
    <property type="project" value="UniProtKB-SubCell"/>
</dbReference>
<dbReference type="InterPro" id="IPR004568">
    <property type="entry name" value="Ppantetheine-prot_Trfase_dom"/>
</dbReference>
<feature type="binding site" evidence="8">
    <location>
        <position position="13"/>
    </location>
    <ligand>
        <name>Mg(2+)</name>
        <dbReference type="ChEBI" id="CHEBI:18420"/>
    </ligand>
</feature>
<keyword evidence="8" id="KW-0963">Cytoplasm</keyword>
<dbReference type="HAMAP" id="MF_00101">
    <property type="entry name" value="AcpS"/>
    <property type="match status" value="1"/>
</dbReference>
<dbReference type="InterPro" id="IPR008278">
    <property type="entry name" value="4-PPantetheinyl_Trfase_dom"/>
</dbReference>
<dbReference type="RefSeq" id="WP_085009284.1">
    <property type="nucleotide sequence ID" value="NZ_NAAD01000002.1"/>
</dbReference>
<dbReference type="EC" id="2.7.8.7" evidence="8"/>
<keyword evidence="7 8" id="KW-0275">Fatty acid biosynthesis</keyword>
<protein>
    <recommendedName>
        <fullName evidence="8">Holo-[acyl-carrier-protein] synthase</fullName>
        <shortName evidence="8">Holo-ACP synthase</shortName>
        <ecNumber evidence="8">2.7.8.7</ecNumber>
    </recommendedName>
    <alternativeName>
        <fullName evidence="8">4'-phosphopantetheinyl transferase AcpS</fullName>
    </alternativeName>
</protein>
<dbReference type="EMBL" id="NAAD01000002">
    <property type="protein sequence ID" value="ORJ63044.1"/>
    <property type="molecule type" value="Genomic_DNA"/>
</dbReference>
<sequence>MQLSSSIAGLGVDLVRISRFEKLLADPSRAVLRRLFTASERDDCLARAVPARHFAARFAAKEALLKAYGLGLRQGLSWQDMEVVRDALGKPSFVLTGKAAELQAERGLLPPVLSYSHDGDYAMATVILEKLCES</sequence>
<proteinExistence type="inferred from homology"/>
<feature type="domain" description="4'-phosphopantetheinyl transferase" evidence="9">
    <location>
        <begin position="9"/>
        <end position="125"/>
    </location>
</feature>
<keyword evidence="1 8" id="KW-0444">Lipid biosynthesis</keyword>
<comment type="similarity">
    <text evidence="8">Belongs to the P-Pant transferase superfamily. AcpS family.</text>
</comment>
<dbReference type="GO" id="GO:0000287">
    <property type="term" value="F:magnesium ion binding"/>
    <property type="evidence" value="ECO:0007669"/>
    <property type="project" value="UniProtKB-UniRule"/>
</dbReference>
<dbReference type="GO" id="GO:0008897">
    <property type="term" value="F:holo-[acyl-carrier-protein] synthase activity"/>
    <property type="evidence" value="ECO:0007669"/>
    <property type="project" value="UniProtKB-UniRule"/>
</dbReference>
<evidence type="ECO:0000313" key="11">
    <source>
        <dbReference type="Proteomes" id="UP000193136"/>
    </source>
</evidence>
<evidence type="ECO:0000259" key="9">
    <source>
        <dbReference type="Pfam" id="PF01648"/>
    </source>
</evidence>
<dbReference type="STRING" id="1969733.B5V00_03065"/>
<keyword evidence="5 8" id="KW-0460">Magnesium</keyword>
<dbReference type="NCBIfam" id="TIGR00516">
    <property type="entry name" value="acpS"/>
    <property type="match status" value="1"/>
</dbReference>
<evidence type="ECO:0000256" key="6">
    <source>
        <dbReference type="ARBA" id="ARBA00023098"/>
    </source>
</evidence>
<evidence type="ECO:0000256" key="8">
    <source>
        <dbReference type="HAMAP-Rule" id="MF_00101"/>
    </source>
</evidence>
<reference evidence="10 11" key="1">
    <citation type="submission" date="2017-03" db="EMBL/GenBank/DDBJ databases">
        <title>Genome sequence of Geothermobacter sp. EPR-M, Deep-Sea Iron Reducer.</title>
        <authorList>
            <person name="Tully B."/>
            <person name="Savalia P."/>
            <person name="Abuyen K."/>
            <person name="Baughan C."/>
            <person name="Romero E."/>
            <person name="Ronkowski C."/>
            <person name="Torres B."/>
            <person name="Tremblay J."/>
            <person name="Trujillo A."/>
            <person name="Tyler M."/>
            <person name="Perez-Rodriguez I."/>
            <person name="Amend J."/>
        </authorList>
    </citation>
    <scope>NUCLEOTIDE SEQUENCE [LARGE SCALE GENOMIC DNA]</scope>
    <source>
        <strain evidence="10 11">EPR-M</strain>
    </source>
</reference>
<comment type="catalytic activity">
    <reaction evidence="8">
        <text>apo-[ACP] + CoA = holo-[ACP] + adenosine 3',5'-bisphosphate + H(+)</text>
        <dbReference type="Rhea" id="RHEA:12068"/>
        <dbReference type="Rhea" id="RHEA-COMP:9685"/>
        <dbReference type="Rhea" id="RHEA-COMP:9690"/>
        <dbReference type="ChEBI" id="CHEBI:15378"/>
        <dbReference type="ChEBI" id="CHEBI:29999"/>
        <dbReference type="ChEBI" id="CHEBI:57287"/>
        <dbReference type="ChEBI" id="CHEBI:58343"/>
        <dbReference type="ChEBI" id="CHEBI:64479"/>
        <dbReference type="EC" id="2.7.8.7"/>
    </reaction>
</comment>
<evidence type="ECO:0000256" key="4">
    <source>
        <dbReference type="ARBA" id="ARBA00022832"/>
    </source>
</evidence>
<dbReference type="SUPFAM" id="SSF56214">
    <property type="entry name" value="4'-phosphopantetheinyl transferase"/>
    <property type="match status" value="1"/>
</dbReference>
<dbReference type="Pfam" id="PF01648">
    <property type="entry name" value="ACPS"/>
    <property type="match status" value="1"/>
</dbReference>
<dbReference type="NCBIfam" id="TIGR00556">
    <property type="entry name" value="pantethn_trn"/>
    <property type="match status" value="1"/>
</dbReference>
<evidence type="ECO:0000256" key="3">
    <source>
        <dbReference type="ARBA" id="ARBA00022723"/>
    </source>
</evidence>
<evidence type="ECO:0000256" key="2">
    <source>
        <dbReference type="ARBA" id="ARBA00022679"/>
    </source>
</evidence>
<comment type="cofactor">
    <cofactor evidence="8">
        <name>Mg(2+)</name>
        <dbReference type="ChEBI" id="CHEBI:18420"/>
    </cofactor>
</comment>
<feature type="binding site" evidence="8">
    <location>
        <position position="62"/>
    </location>
    <ligand>
        <name>Mg(2+)</name>
        <dbReference type="ChEBI" id="CHEBI:18420"/>
    </ligand>
</feature>
<comment type="function">
    <text evidence="8">Transfers the 4'-phosphopantetheine moiety from coenzyme A to a Ser of acyl-carrier-protein.</text>
</comment>
<evidence type="ECO:0000256" key="5">
    <source>
        <dbReference type="ARBA" id="ARBA00022842"/>
    </source>
</evidence>
<evidence type="ECO:0000256" key="1">
    <source>
        <dbReference type="ARBA" id="ARBA00022516"/>
    </source>
</evidence>
<keyword evidence="2 8" id="KW-0808">Transferase</keyword>
<keyword evidence="11" id="KW-1185">Reference proteome</keyword>
<dbReference type="OrthoDB" id="517356at2"/>
<keyword evidence="3 8" id="KW-0479">Metal-binding</keyword>
<organism evidence="10 11">
    <name type="scientific">Geothermobacter hydrogeniphilus</name>
    <dbReference type="NCBI Taxonomy" id="1969733"/>
    <lineage>
        <taxon>Bacteria</taxon>
        <taxon>Pseudomonadati</taxon>
        <taxon>Thermodesulfobacteriota</taxon>
        <taxon>Desulfuromonadia</taxon>
        <taxon>Desulfuromonadales</taxon>
        <taxon>Geothermobacteraceae</taxon>
        <taxon>Geothermobacter</taxon>
    </lineage>
</organism>
<evidence type="ECO:0000256" key="7">
    <source>
        <dbReference type="ARBA" id="ARBA00023160"/>
    </source>
</evidence>
<keyword evidence="6 8" id="KW-0443">Lipid metabolism</keyword>
<dbReference type="AlphaFoldDB" id="A0A1X0YDI5"/>
<dbReference type="InterPro" id="IPR002582">
    <property type="entry name" value="ACPS"/>
</dbReference>
<evidence type="ECO:0000313" key="10">
    <source>
        <dbReference type="EMBL" id="ORJ63044.1"/>
    </source>
</evidence>
<gene>
    <name evidence="8" type="primary">acpS</name>
    <name evidence="10" type="ORF">B5V00_03065</name>
</gene>
<dbReference type="Gene3D" id="3.90.470.20">
    <property type="entry name" value="4'-phosphopantetheinyl transferase domain"/>
    <property type="match status" value="1"/>
</dbReference>
<comment type="caution">
    <text evidence="10">The sequence shown here is derived from an EMBL/GenBank/DDBJ whole genome shotgun (WGS) entry which is preliminary data.</text>
</comment>
<dbReference type="Proteomes" id="UP000193136">
    <property type="component" value="Unassembled WGS sequence"/>
</dbReference>
<dbReference type="GO" id="GO:0006633">
    <property type="term" value="P:fatty acid biosynthetic process"/>
    <property type="evidence" value="ECO:0007669"/>
    <property type="project" value="UniProtKB-UniRule"/>
</dbReference>